<gene>
    <name evidence="2" type="ORF">V6N12_071400</name>
</gene>
<name>A0ABR2FJZ1_9ROSI</name>
<evidence type="ECO:0000313" key="2">
    <source>
        <dbReference type="EMBL" id="KAK8581161.1"/>
    </source>
</evidence>
<protein>
    <submittedName>
        <fullName evidence="2">Uncharacterized protein</fullName>
    </submittedName>
</protein>
<reference evidence="2 3" key="1">
    <citation type="journal article" date="2024" name="G3 (Bethesda)">
        <title>Genome assembly of Hibiscus sabdariffa L. provides insights into metabolisms of medicinal natural products.</title>
        <authorList>
            <person name="Kim T."/>
        </authorList>
    </citation>
    <scope>NUCLEOTIDE SEQUENCE [LARGE SCALE GENOMIC DNA]</scope>
    <source>
        <strain evidence="2">TK-2024</strain>
        <tissue evidence="2">Old leaves</tissue>
    </source>
</reference>
<accession>A0ABR2FJZ1</accession>
<comment type="caution">
    <text evidence="2">The sequence shown here is derived from an EMBL/GenBank/DDBJ whole genome shotgun (WGS) entry which is preliminary data.</text>
</comment>
<evidence type="ECO:0000256" key="1">
    <source>
        <dbReference type="SAM" id="MobiDB-lite"/>
    </source>
</evidence>
<dbReference type="EMBL" id="JBBPBM010000006">
    <property type="protein sequence ID" value="KAK8581161.1"/>
    <property type="molecule type" value="Genomic_DNA"/>
</dbReference>
<sequence length="82" mass="9070">MIKGPNKFEFSKGISVNKKKKKKKLNLNNFKGNKRKGSGFQHHQVQLVITSNGSDTTSASKAIVCKALQVSLFSSWAINFTV</sequence>
<keyword evidence="3" id="KW-1185">Reference proteome</keyword>
<organism evidence="2 3">
    <name type="scientific">Hibiscus sabdariffa</name>
    <name type="common">roselle</name>
    <dbReference type="NCBI Taxonomy" id="183260"/>
    <lineage>
        <taxon>Eukaryota</taxon>
        <taxon>Viridiplantae</taxon>
        <taxon>Streptophyta</taxon>
        <taxon>Embryophyta</taxon>
        <taxon>Tracheophyta</taxon>
        <taxon>Spermatophyta</taxon>
        <taxon>Magnoliopsida</taxon>
        <taxon>eudicotyledons</taxon>
        <taxon>Gunneridae</taxon>
        <taxon>Pentapetalae</taxon>
        <taxon>rosids</taxon>
        <taxon>malvids</taxon>
        <taxon>Malvales</taxon>
        <taxon>Malvaceae</taxon>
        <taxon>Malvoideae</taxon>
        <taxon>Hibiscus</taxon>
    </lineage>
</organism>
<evidence type="ECO:0000313" key="3">
    <source>
        <dbReference type="Proteomes" id="UP001472677"/>
    </source>
</evidence>
<feature type="region of interest" description="Disordered" evidence="1">
    <location>
        <begin position="17"/>
        <end position="39"/>
    </location>
</feature>
<dbReference type="Proteomes" id="UP001472677">
    <property type="component" value="Unassembled WGS sequence"/>
</dbReference>
<proteinExistence type="predicted"/>